<sequence>MLAGDVHAAGILKLGDPLYLPRRSVPAAAAVHFGYRELLARLSADGAELLCTGDVLDVTAEVVNSRNMLVEIERHNAAAAHHAAAETPFLNSVPRQLYAVFIAPVVYLFHEAGEELLMADKAVVVSVSVAAVKPLNEEVEKPVSDVVAVFLLKIDEEGVRPRSTVSEILRLVGEEARHRASEILRVHLLFVHLMGAGDEFLGDLAVHRVNV</sequence>
<dbReference type="AlphaFoldDB" id="R6TNK4"/>
<protein>
    <submittedName>
        <fullName evidence="1">Uncharacterized protein</fullName>
    </submittedName>
</protein>
<accession>R6TNK4</accession>
<evidence type="ECO:0000313" key="2">
    <source>
        <dbReference type="Proteomes" id="UP000017938"/>
    </source>
</evidence>
<comment type="caution">
    <text evidence="1">The sequence shown here is derived from an EMBL/GenBank/DDBJ whole genome shotgun (WGS) entry which is preliminary data.</text>
</comment>
<gene>
    <name evidence="1" type="ORF">BN580_00075</name>
</gene>
<proteinExistence type="predicted"/>
<evidence type="ECO:0000313" key="1">
    <source>
        <dbReference type="EMBL" id="CDC73780.1"/>
    </source>
</evidence>
<name>R6TNK4_9BACT</name>
<reference evidence="1" key="1">
    <citation type="submission" date="2012-11" db="EMBL/GenBank/DDBJ databases">
        <title>Dependencies among metagenomic species, viruses, plasmids and units of genetic variation.</title>
        <authorList>
            <person name="Nielsen H.B."/>
            <person name="Almeida M."/>
            <person name="Juncker A.S."/>
            <person name="Rasmussen S."/>
            <person name="Li J."/>
            <person name="Sunagawa S."/>
            <person name="Plichta D."/>
            <person name="Gautier L."/>
            <person name="Le Chatelier E."/>
            <person name="Peletier E."/>
            <person name="Bonde I."/>
            <person name="Nielsen T."/>
            <person name="Manichanh C."/>
            <person name="Arumugam M."/>
            <person name="Batto J."/>
            <person name="Santos M.B.Q.D."/>
            <person name="Blom N."/>
            <person name="Borruel N."/>
            <person name="Burgdorf K.S."/>
            <person name="Boumezbeur F."/>
            <person name="Casellas F."/>
            <person name="Dore J."/>
            <person name="Guarner F."/>
            <person name="Hansen T."/>
            <person name="Hildebrand F."/>
            <person name="Kaas R.S."/>
            <person name="Kennedy S."/>
            <person name="Kristiansen K."/>
            <person name="Kultima J.R."/>
            <person name="Leonard P."/>
            <person name="Levenez F."/>
            <person name="Lund O."/>
            <person name="Moumen B."/>
            <person name="Le Paslier D."/>
            <person name="Pons N."/>
            <person name="Pedersen O."/>
            <person name="Prifti E."/>
            <person name="Qin J."/>
            <person name="Raes J."/>
            <person name="Tap J."/>
            <person name="Tims S."/>
            <person name="Ussery D.W."/>
            <person name="Yamada T."/>
            <person name="MetaHit consortium"/>
            <person name="Renault P."/>
            <person name="Sicheritz-Ponten T."/>
            <person name="Bork P."/>
            <person name="Wang J."/>
            <person name="Brunak S."/>
            <person name="Ehrlich S.D."/>
        </authorList>
    </citation>
    <scope>NUCLEOTIDE SEQUENCE [LARGE SCALE GENOMIC DNA]</scope>
</reference>
<dbReference type="EMBL" id="CBFW010000179">
    <property type="protein sequence ID" value="CDC73780.1"/>
    <property type="molecule type" value="Genomic_DNA"/>
</dbReference>
<organism evidence="1 2">
    <name type="scientific">Candidatus Colimorpha enterica</name>
    <dbReference type="NCBI Taxonomy" id="3083063"/>
    <lineage>
        <taxon>Bacteria</taxon>
        <taxon>Pseudomonadati</taxon>
        <taxon>Bacteroidota</taxon>
        <taxon>Bacteroidia</taxon>
        <taxon>Bacteroidales</taxon>
        <taxon>Candidatus Colimorpha</taxon>
    </lineage>
</organism>
<dbReference type="Proteomes" id="UP000017938">
    <property type="component" value="Unassembled WGS sequence"/>
</dbReference>